<dbReference type="InterPro" id="IPR050109">
    <property type="entry name" value="HTH-type_TetR-like_transc_reg"/>
</dbReference>
<evidence type="ECO:0000256" key="1">
    <source>
        <dbReference type="ARBA" id="ARBA00023125"/>
    </source>
</evidence>
<dbReference type="InterPro" id="IPR013573">
    <property type="entry name" value="Tscrpt_reg_YcdC_C"/>
</dbReference>
<feature type="domain" description="HTH tetR-type" evidence="3">
    <location>
        <begin position="22"/>
        <end position="82"/>
    </location>
</feature>
<dbReference type="PRINTS" id="PR00455">
    <property type="entry name" value="HTHTETR"/>
</dbReference>
<accession>A0ABN8EG19</accession>
<dbReference type="PROSITE" id="PS50977">
    <property type="entry name" value="HTH_TETR_2"/>
    <property type="match status" value="1"/>
</dbReference>
<gene>
    <name evidence="4" type="primary">rutR_1</name>
    <name evidence="4" type="ORF">SIN8267_01473</name>
</gene>
<dbReference type="RefSeq" id="WP_237444021.1">
    <property type="nucleotide sequence ID" value="NZ_CAKLPX010000001.1"/>
</dbReference>
<dbReference type="InterPro" id="IPR036271">
    <property type="entry name" value="Tet_transcr_reg_TetR-rel_C_sf"/>
</dbReference>
<keyword evidence="5" id="KW-1185">Reference proteome</keyword>
<organism evidence="4 5">
    <name type="scientific">Sinobacterium norvegicum</name>
    <dbReference type="NCBI Taxonomy" id="1641715"/>
    <lineage>
        <taxon>Bacteria</taxon>
        <taxon>Pseudomonadati</taxon>
        <taxon>Pseudomonadota</taxon>
        <taxon>Gammaproteobacteria</taxon>
        <taxon>Cellvibrionales</taxon>
        <taxon>Spongiibacteraceae</taxon>
        <taxon>Sinobacterium</taxon>
    </lineage>
</organism>
<protein>
    <submittedName>
        <fullName evidence="4">HTH-type transcriptional regulator RutR</fullName>
    </submittedName>
</protein>
<dbReference type="Proteomes" id="UP000838100">
    <property type="component" value="Unassembled WGS sequence"/>
</dbReference>
<comment type="caution">
    <text evidence="4">The sequence shown here is derived from an EMBL/GenBank/DDBJ whole genome shotgun (WGS) entry which is preliminary data.</text>
</comment>
<keyword evidence="1 2" id="KW-0238">DNA-binding</keyword>
<reference evidence="4" key="1">
    <citation type="submission" date="2021-12" db="EMBL/GenBank/DDBJ databases">
        <authorList>
            <person name="Rodrigo-Torres L."/>
            <person name="Arahal R. D."/>
            <person name="Lucena T."/>
        </authorList>
    </citation>
    <scope>NUCLEOTIDE SEQUENCE</scope>
    <source>
        <strain evidence="4">CECT 8267</strain>
    </source>
</reference>
<dbReference type="SUPFAM" id="SSF48498">
    <property type="entry name" value="Tetracyclin repressor-like, C-terminal domain"/>
    <property type="match status" value="1"/>
</dbReference>
<dbReference type="Pfam" id="PF00440">
    <property type="entry name" value="TetR_N"/>
    <property type="match status" value="1"/>
</dbReference>
<evidence type="ECO:0000256" key="2">
    <source>
        <dbReference type="PROSITE-ProRule" id="PRU00335"/>
    </source>
</evidence>
<dbReference type="Pfam" id="PF08362">
    <property type="entry name" value="TetR_C_3"/>
    <property type="match status" value="1"/>
</dbReference>
<dbReference type="PANTHER" id="PTHR30055">
    <property type="entry name" value="HTH-TYPE TRANSCRIPTIONAL REGULATOR RUTR"/>
    <property type="match status" value="1"/>
</dbReference>
<evidence type="ECO:0000259" key="3">
    <source>
        <dbReference type="PROSITE" id="PS50977"/>
    </source>
</evidence>
<name>A0ABN8EG19_9GAMM</name>
<dbReference type="PANTHER" id="PTHR30055:SF196">
    <property type="entry name" value="HTH-TYPE TRANSCRIPTIONAL REGULATOR RUTR"/>
    <property type="match status" value="1"/>
</dbReference>
<proteinExistence type="predicted"/>
<dbReference type="Gene3D" id="1.10.10.60">
    <property type="entry name" value="Homeodomain-like"/>
    <property type="match status" value="1"/>
</dbReference>
<sequence length="226" mass="25309">MVVVSGDEQLEQKKYKRGLIRQENERIILTAAAEEFVLNGFRGTSMNAISERSGLPKANLHYYFSSKLGLYGAVLREVLELWDATFNELTADDDPAQSLSRYVRGKVMFSRDNPLASRLFAIELISGGEHLSEYFGEDYRLWFAGRAQVFKAWIDAGKMDAVDPNHLIFMIWASTQHYADFSSQVTHALGVENGLDDEEFERAADTLCHIILKGCGISSGVIGQSE</sequence>
<evidence type="ECO:0000313" key="5">
    <source>
        <dbReference type="Proteomes" id="UP000838100"/>
    </source>
</evidence>
<dbReference type="InterPro" id="IPR001647">
    <property type="entry name" value="HTH_TetR"/>
</dbReference>
<feature type="DNA-binding region" description="H-T-H motif" evidence="2">
    <location>
        <begin position="45"/>
        <end position="64"/>
    </location>
</feature>
<evidence type="ECO:0000313" key="4">
    <source>
        <dbReference type="EMBL" id="CAH0991370.1"/>
    </source>
</evidence>
<dbReference type="InterPro" id="IPR009057">
    <property type="entry name" value="Homeodomain-like_sf"/>
</dbReference>
<dbReference type="EMBL" id="CAKLPX010000001">
    <property type="protein sequence ID" value="CAH0991370.1"/>
    <property type="molecule type" value="Genomic_DNA"/>
</dbReference>
<dbReference type="SUPFAM" id="SSF46689">
    <property type="entry name" value="Homeodomain-like"/>
    <property type="match status" value="1"/>
</dbReference>
<dbReference type="Gene3D" id="1.10.357.10">
    <property type="entry name" value="Tetracycline Repressor, domain 2"/>
    <property type="match status" value="1"/>
</dbReference>